<dbReference type="RefSeq" id="WP_188463762.1">
    <property type="nucleotide sequence ID" value="NZ_BAABHU010000007.1"/>
</dbReference>
<evidence type="ECO:0000256" key="1">
    <source>
        <dbReference type="SAM" id="SignalP"/>
    </source>
</evidence>
<protein>
    <recommendedName>
        <fullName evidence="4">DUF5723 domain-containing protein</fullName>
    </recommendedName>
</protein>
<evidence type="ECO:0008006" key="4">
    <source>
        <dbReference type="Google" id="ProtNLM"/>
    </source>
</evidence>
<gene>
    <name evidence="2" type="ORF">GCM10011506_24430</name>
</gene>
<keyword evidence="3" id="KW-1185">Reference proteome</keyword>
<sequence>MKRQLAISLLFSLLLLSPILQAQDLENLKDQKPLSISGNVGLGMQTYASSRENPSRQPFIWSVYGNPTLSIYGLTLPFSFVLSRKNEEFRQPFNQFGVSPYYKWIKLHIGFRNMSFSDFTLNGHVFNGVGIELDPGNWRFGAMYGTLLAPISPDFTEDYLVEPTYKRKGYSVKIGYGTSSNYFDLILFKGRDLINSIDRPLDSVIVNPQENLVLGIKTQQRLFNTLVFSADVGLSGWTSNLFAEGMDNTDIPLSGIINNFLDVNYSTQFLTAVKSSLSFRIRQVNLRLQYQRIEPDYQTMGAYFFNNDLENITFSPGWSMFKRKLTVNTSVGWQRNNLFEDKSNQTNRRINSVQVNYSPVAKLNFSGSYTNFQINQRQINAVTRDVIDSLQLVQFSNNLSFNMNYNFGNKVKVYGISVGYTNQSMSQEMSNEGLGNSDSRSISPHFTFRFSNRDSKWGYRGTINYNNFENSTISTFRWGCNLNTNKSFADDKFSLNGTLAYNVTQLDGEQGGKTLRFGIRGDYKPAEKHSIGFGTNLIRQHSANERIRNFNEFLGNLTYSYAF</sequence>
<organism evidence="2 3">
    <name type="scientific">Marivirga lumbricoides</name>
    <dbReference type="NCBI Taxonomy" id="1046115"/>
    <lineage>
        <taxon>Bacteria</taxon>
        <taxon>Pseudomonadati</taxon>
        <taxon>Bacteroidota</taxon>
        <taxon>Cytophagia</taxon>
        <taxon>Cytophagales</taxon>
        <taxon>Marivirgaceae</taxon>
        <taxon>Marivirga</taxon>
    </lineage>
</organism>
<keyword evidence="1" id="KW-0732">Signal</keyword>
<evidence type="ECO:0000313" key="3">
    <source>
        <dbReference type="Proteomes" id="UP000636010"/>
    </source>
</evidence>
<accession>A0ABQ1MBM1</accession>
<comment type="caution">
    <text evidence="2">The sequence shown here is derived from an EMBL/GenBank/DDBJ whole genome shotgun (WGS) entry which is preliminary data.</text>
</comment>
<proteinExistence type="predicted"/>
<feature type="signal peptide" evidence="1">
    <location>
        <begin position="1"/>
        <end position="22"/>
    </location>
</feature>
<evidence type="ECO:0000313" key="2">
    <source>
        <dbReference type="EMBL" id="GGC38155.1"/>
    </source>
</evidence>
<feature type="chain" id="PRO_5046888022" description="DUF5723 domain-containing protein" evidence="1">
    <location>
        <begin position="23"/>
        <end position="563"/>
    </location>
</feature>
<dbReference type="EMBL" id="BMEC01000007">
    <property type="protein sequence ID" value="GGC38155.1"/>
    <property type="molecule type" value="Genomic_DNA"/>
</dbReference>
<dbReference type="Proteomes" id="UP000636010">
    <property type="component" value="Unassembled WGS sequence"/>
</dbReference>
<reference evidence="3" key="1">
    <citation type="journal article" date="2019" name="Int. J. Syst. Evol. Microbiol.">
        <title>The Global Catalogue of Microorganisms (GCM) 10K type strain sequencing project: providing services to taxonomists for standard genome sequencing and annotation.</title>
        <authorList>
            <consortium name="The Broad Institute Genomics Platform"/>
            <consortium name="The Broad Institute Genome Sequencing Center for Infectious Disease"/>
            <person name="Wu L."/>
            <person name="Ma J."/>
        </authorList>
    </citation>
    <scope>NUCLEOTIDE SEQUENCE [LARGE SCALE GENOMIC DNA]</scope>
    <source>
        <strain evidence="3">CGMCC 1.10832</strain>
    </source>
</reference>
<name>A0ABQ1MBM1_9BACT</name>